<dbReference type="EMBL" id="LKET01000021">
    <property type="protein sequence ID" value="KPU45470.1"/>
    <property type="molecule type" value="Genomic_DNA"/>
</dbReference>
<organism evidence="2 3">
    <name type="scientific">Oxobacter pfennigii</name>
    <dbReference type="NCBI Taxonomy" id="36849"/>
    <lineage>
        <taxon>Bacteria</taxon>
        <taxon>Bacillati</taxon>
        <taxon>Bacillota</taxon>
        <taxon>Clostridia</taxon>
        <taxon>Eubacteriales</taxon>
        <taxon>Clostridiaceae</taxon>
        <taxon>Oxobacter</taxon>
    </lineage>
</organism>
<protein>
    <recommendedName>
        <fullName evidence="1">DUF4397 domain-containing protein</fullName>
    </recommendedName>
</protein>
<accession>A0A0P8WC40</accession>
<dbReference type="STRING" id="36849.OXPF_07030"/>
<feature type="domain" description="DUF4397" evidence="1">
    <location>
        <begin position="24"/>
        <end position="135"/>
    </location>
</feature>
<sequence>MFDFLSYNSMDSYIPQQKQVPSCHVRILQISPRTKKADIYSNGQLIAKGLGFKKFTPYFTLPAGKHNIKALMNINKPALADDTFIIKEGLIYTLALIGGREDIQFILFEDILVKEHENTSNIRLANLSSDSSVLNLSINKGDTLIEDVQYKTSSDYTAISPGKYVLRLEIPERYHVTIPDMEFKDGWNYTIYALGTINSKLNLQAFSILDGNTYLHS</sequence>
<comment type="caution">
    <text evidence="2">The sequence shown here is derived from an EMBL/GenBank/DDBJ whole genome shotgun (WGS) entry which is preliminary data.</text>
</comment>
<keyword evidence="3" id="KW-1185">Reference proteome</keyword>
<proteinExistence type="predicted"/>
<dbReference type="Proteomes" id="UP000050326">
    <property type="component" value="Unassembled WGS sequence"/>
</dbReference>
<dbReference type="Pfam" id="PF14344">
    <property type="entry name" value="DUF4397"/>
    <property type="match status" value="1"/>
</dbReference>
<evidence type="ECO:0000259" key="1">
    <source>
        <dbReference type="Pfam" id="PF14344"/>
    </source>
</evidence>
<gene>
    <name evidence="2" type="ORF">OXPF_07030</name>
</gene>
<dbReference type="RefSeq" id="WP_054873819.1">
    <property type="nucleotide sequence ID" value="NZ_LKET01000021.1"/>
</dbReference>
<name>A0A0P8WC40_9CLOT</name>
<dbReference type="InterPro" id="IPR025510">
    <property type="entry name" value="DUF4397"/>
</dbReference>
<evidence type="ECO:0000313" key="2">
    <source>
        <dbReference type="EMBL" id="KPU45470.1"/>
    </source>
</evidence>
<evidence type="ECO:0000313" key="3">
    <source>
        <dbReference type="Proteomes" id="UP000050326"/>
    </source>
</evidence>
<reference evidence="2 3" key="1">
    <citation type="submission" date="2015-09" db="EMBL/GenBank/DDBJ databases">
        <title>Genome sequence of Oxobacter pfennigii DSM 3222.</title>
        <authorList>
            <person name="Poehlein A."/>
            <person name="Bengelsdorf F.R."/>
            <person name="Schiel-Bengelsdorf B."/>
            <person name="Duerre P."/>
            <person name="Daniel R."/>
        </authorList>
    </citation>
    <scope>NUCLEOTIDE SEQUENCE [LARGE SCALE GENOMIC DNA]</scope>
    <source>
        <strain evidence="2 3">DSM 3222</strain>
    </source>
</reference>
<dbReference type="AlphaFoldDB" id="A0A0P8WC40"/>
<dbReference type="OrthoDB" id="9783299at2"/>